<sequence length="162" mass="16205">MFASRFFVSFLAFSALSAYASPAPVVVEKRAPDVSSVLAIISTLQGSTSTIVPQINALAANKQATAASVTPLAAQLVTAFNTAHTSLNTLGPVNAASGGTPLDVATAFASIISEVALALEGVETVPGLAGILTTLGLGVSINTVLIGLDVVLIGVVTLVDEL</sequence>
<accession>A0A067SB54</accession>
<proteinExistence type="predicted"/>
<keyword evidence="3" id="KW-1185">Reference proteome</keyword>
<dbReference type="OrthoDB" id="2575973at2759"/>
<feature type="chain" id="PRO_5001648337" evidence="1">
    <location>
        <begin position="23"/>
        <end position="162"/>
    </location>
</feature>
<gene>
    <name evidence="2" type="ORF">GALMADRAFT_216006</name>
</gene>
<name>A0A067SB54_GALM3</name>
<evidence type="ECO:0000313" key="2">
    <source>
        <dbReference type="EMBL" id="KDR68101.1"/>
    </source>
</evidence>
<evidence type="ECO:0000256" key="1">
    <source>
        <dbReference type="SAM" id="SignalP"/>
    </source>
</evidence>
<reference evidence="3" key="1">
    <citation type="journal article" date="2014" name="Proc. Natl. Acad. Sci. U.S.A.">
        <title>Extensive sampling of basidiomycete genomes demonstrates inadequacy of the white-rot/brown-rot paradigm for wood decay fungi.</title>
        <authorList>
            <person name="Riley R."/>
            <person name="Salamov A.A."/>
            <person name="Brown D.W."/>
            <person name="Nagy L.G."/>
            <person name="Floudas D."/>
            <person name="Held B.W."/>
            <person name="Levasseur A."/>
            <person name="Lombard V."/>
            <person name="Morin E."/>
            <person name="Otillar R."/>
            <person name="Lindquist E.A."/>
            <person name="Sun H."/>
            <person name="LaButti K.M."/>
            <person name="Schmutz J."/>
            <person name="Jabbour D."/>
            <person name="Luo H."/>
            <person name="Baker S.E."/>
            <person name="Pisabarro A.G."/>
            <person name="Walton J.D."/>
            <person name="Blanchette R.A."/>
            <person name="Henrissat B."/>
            <person name="Martin F."/>
            <person name="Cullen D."/>
            <person name="Hibbett D.S."/>
            <person name="Grigoriev I.V."/>
        </authorList>
    </citation>
    <scope>NUCLEOTIDE SEQUENCE [LARGE SCALE GENOMIC DNA]</scope>
    <source>
        <strain evidence="3">CBS 339.88</strain>
    </source>
</reference>
<dbReference type="EMBL" id="KL142410">
    <property type="protein sequence ID" value="KDR68101.1"/>
    <property type="molecule type" value="Genomic_DNA"/>
</dbReference>
<organism evidence="2 3">
    <name type="scientific">Galerina marginata (strain CBS 339.88)</name>
    <dbReference type="NCBI Taxonomy" id="685588"/>
    <lineage>
        <taxon>Eukaryota</taxon>
        <taxon>Fungi</taxon>
        <taxon>Dikarya</taxon>
        <taxon>Basidiomycota</taxon>
        <taxon>Agaricomycotina</taxon>
        <taxon>Agaricomycetes</taxon>
        <taxon>Agaricomycetidae</taxon>
        <taxon>Agaricales</taxon>
        <taxon>Agaricineae</taxon>
        <taxon>Strophariaceae</taxon>
        <taxon>Galerina</taxon>
    </lineage>
</organism>
<feature type="signal peptide" evidence="1">
    <location>
        <begin position="1"/>
        <end position="22"/>
    </location>
</feature>
<dbReference type="Proteomes" id="UP000027222">
    <property type="component" value="Unassembled WGS sequence"/>
</dbReference>
<keyword evidence="1" id="KW-0732">Signal</keyword>
<protein>
    <submittedName>
        <fullName evidence="2">Uncharacterized protein</fullName>
    </submittedName>
</protein>
<dbReference type="AlphaFoldDB" id="A0A067SB54"/>
<evidence type="ECO:0000313" key="3">
    <source>
        <dbReference type="Proteomes" id="UP000027222"/>
    </source>
</evidence>
<dbReference type="HOGENOM" id="CLU_115519_1_0_1"/>